<organism evidence="2 3">
    <name type="scientific">Colletotrichum destructivum</name>
    <dbReference type="NCBI Taxonomy" id="34406"/>
    <lineage>
        <taxon>Eukaryota</taxon>
        <taxon>Fungi</taxon>
        <taxon>Dikarya</taxon>
        <taxon>Ascomycota</taxon>
        <taxon>Pezizomycotina</taxon>
        <taxon>Sordariomycetes</taxon>
        <taxon>Hypocreomycetidae</taxon>
        <taxon>Glomerellales</taxon>
        <taxon>Glomerellaceae</taxon>
        <taxon>Colletotrichum</taxon>
        <taxon>Colletotrichum destructivum species complex</taxon>
    </lineage>
</organism>
<proteinExistence type="predicted"/>
<keyword evidence="3" id="KW-1185">Reference proteome</keyword>
<evidence type="ECO:0000313" key="3">
    <source>
        <dbReference type="Proteomes" id="UP001322277"/>
    </source>
</evidence>
<dbReference type="AlphaFoldDB" id="A0AAX4I832"/>
<dbReference type="EMBL" id="CP137307">
    <property type="protein sequence ID" value="WQF79460.1"/>
    <property type="molecule type" value="Genomic_DNA"/>
</dbReference>
<accession>A0AAX4I832</accession>
<feature type="transmembrane region" description="Helical" evidence="1">
    <location>
        <begin position="12"/>
        <end position="40"/>
    </location>
</feature>
<dbReference type="GeneID" id="87940977"/>
<evidence type="ECO:0000256" key="1">
    <source>
        <dbReference type="SAM" id="Phobius"/>
    </source>
</evidence>
<evidence type="ECO:0000313" key="2">
    <source>
        <dbReference type="EMBL" id="WQF79460.1"/>
    </source>
</evidence>
<gene>
    <name evidence="2" type="ORF">CDEST_04474</name>
</gene>
<dbReference type="Proteomes" id="UP001322277">
    <property type="component" value="Chromosome 3"/>
</dbReference>
<dbReference type="RefSeq" id="XP_062776684.1">
    <property type="nucleotide sequence ID" value="XM_062920633.1"/>
</dbReference>
<keyword evidence="1" id="KW-1133">Transmembrane helix</keyword>
<protein>
    <submittedName>
        <fullName evidence="2">Uncharacterized protein</fullName>
    </submittedName>
</protein>
<dbReference type="KEGG" id="cdet:87940977"/>
<keyword evidence="1" id="KW-0472">Membrane</keyword>
<reference evidence="3" key="1">
    <citation type="journal article" date="2023" name="bioRxiv">
        <title>Complete genome of the Medicago anthracnose fungus, Colletotrichum destructivum, reveals a mini-chromosome-like region within a core chromosome.</title>
        <authorList>
            <person name="Lapalu N."/>
            <person name="Simon A."/>
            <person name="Lu A."/>
            <person name="Plaumann P.-L."/>
            <person name="Amselem J."/>
            <person name="Pigne S."/>
            <person name="Auger A."/>
            <person name="Koch C."/>
            <person name="Dallery J.-F."/>
            <person name="O'Connell R.J."/>
        </authorList>
    </citation>
    <scope>NUCLEOTIDE SEQUENCE [LARGE SCALE GENOMIC DNA]</scope>
    <source>
        <strain evidence="3">CBS 520.97</strain>
    </source>
</reference>
<keyword evidence="1" id="KW-0812">Transmembrane</keyword>
<name>A0AAX4I832_9PEZI</name>
<sequence length="282" mass="30896">MTEFKSSKPRSYHGVLGPATIGGGTTFVLATFGFLCFLWFGEGPGDGDGASAPRRWIVLARHVTKAITLLIAGIVLNRHGIPLPHDTEIQVIRFTNDGPLRLEWLLVTSARSLASQAAVFLLITTVAVQPSSTFLVSDLGLKTSAEDFRNITLRMPIQPRGHLAEPLNESLNPPVDCLHALWQNMTTLRRYTGAASDFESPLLRMRPSDTRPFYLSATSNLSYEATFRDARLPLPVDCNSGSCFTSSSRCSLQQLQLARTQTNQSDKIALEEAGLCVIHGRI</sequence>